<protein>
    <submittedName>
        <fullName evidence="1">XRE family transcriptional regulator</fullName>
    </submittedName>
</protein>
<sequence>MRYKNIEAERARNGMTKEKFATSLGVSVSTLKNWQNGKTEIPASKIIVMANLFNVSTDYLLGRTASN</sequence>
<dbReference type="Proteomes" id="UP000307720">
    <property type="component" value="Unassembled WGS sequence"/>
</dbReference>
<comment type="caution">
    <text evidence="1">The sequence shown here is derived from an EMBL/GenBank/DDBJ whole genome shotgun (WGS) entry which is preliminary data.</text>
</comment>
<evidence type="ECO:0000313" key="2">
    <source>
        <dbReference type="Proteomes" id="UP000307720"/>
    </source>
</evidence>
<proteinExistence type="predicted"/>
<organism evidence="1 2">
    <name type="scientific">Hominisplanchenecus murintestinalis</name>
    <dbReference type="NCBI Taxonomy" id="2941517"/>
    <lineage>
        <taxon>Bacteria</taxon>
        <taxon>Bacillati</taxon>
        <taxon>Bacillota</taxon>
        <taxon>Clostridia</taxon>
        <taxon>Lachnospirales</taxon>
        <taxon>Lachnospiraceae</taxon>
        <taxon>Hominisplanchenecus</taxon>
    </lineage>
</organism>
<accession>A0AC61QY65</accession>
<reference evidence="1" key="1">
    <citation type="submission" date="2019-04" db="EMBL/GenBank/DDBJ databases">
        <title>Microbes associate with the intestines of laboratory mice.</title>
        <authorList>
            <person name="Navarre W."/>
            <person name="Wong E."/>
            <person name="Huang K."/>
            <person name="Tropini C."/>
            <person name="Ng K."/>
            <person name="Yu B."/>
        </authorList>
    </citation>
    <scope>NUCLEOTIDE SEQUENCE</scope>
    <source>
        <strain evidence="1">NM72_1-8</strain>
    </source>
</reference>
<gene>
    <name evidence="1" type="ORF">E5357_11455</name>
</gene>
<dbReference type="EMBL" id="SRZB01000027">
    <property type="protein sequence ID" value="TGX97680.1"/>
    <property type="molecule type" value="Genomic_DNA"/>
</dbReference>
<name>A0AC61QY65_9FIRM</name>
<evidence type="ECO:0000313" key="1">
    <source>
        <dbReference type="EMBL" id="TGX97680.1"/>
    </source>
</evidence>
<keyword evidence="2" id="KW-1185">Reference proteome</keyword>